<keyword evidence="2" id="KW-1185">Reference proteome</keyword>
<reference evidence="2" key="1">
    <citation type="journal article" date="2023" name="Front. Plant Sci.">
        <title>Chromosomal-level genome assembly of Melastoma candidum provides insights into trichome evolution.</title>
        <authorList>
            <person name="Zhong Y."/>
            <person name="Wu W."/>
            <person name="Sun C."/>
            <person name="Zou P."/>
            <person name="Liu Y."/>
            <person name="Dai S."/>
            <person name="Zhou R."/>
        </authorList>
    </citation>
    <scope>NUCLEOTIDE SEQUENCE [LARGE SCALE GENOMIC DNA]</scope>
</reference>
<evidence type="ECO:0000313" key="1">
    <source>
        <dbReference type="EMBL" id="KAI4376134.1"/>
    </source>
</evidence>
<accession>A0ACB9RB70</accession>
<protein>
    <submittedName>
        <fullName evidence="1">Uncharacterized protein</fullName>
    </submittedName>
</protein>
<sequence length="181" mass="20092">MRFVALIRIKNGNFGPYKFDASIVNFTFGGAVVSQTVVPGSKVNFKSTKKIDVETDQCVRKRQNLIPFASQGGIRSRQLIEDVLAQGLGPTLAFPTNDSHQLFLPCPSRLNPVFITQKSQRDRSGEDKATYAKGGLRYLHNLNAANIPAELIQKGQNRVIDASLTPFTSYICKLLGRIYLF</sequence>
<organism evidence="1 2">
    <name type="scientific">Melastoma candidum</name>
    <dbReference type="NCBI Taxonomy" id="119954"/>
    <lineage>
        <taxon>Eukaryota</taxon>
        <taxon>Viridiplantae</taxon>
        <taxon>Streptophyta</taxon>
        <taxon>Embryophyta</taxon>
        <taxon>Tracheophyta</taxon>
        <taxon>Spermatophyta</taxon>
        <taxon>Magnoliopsida</taxon>
        <taxon>eudicotyledons</taxon>
        <taxon>Gunneridae</taxon>
        <taxon>Pentapetalae</taxon>
        <taxon>rosids</taxon>
        <taxon>malvids</taxon>
        <taxon>Myrtales</taxon>
        <taxon>Melastomataceae</taxon>
        <taxon>Melastomatoideae</taxon>
        <taxon>Melastomateae</taxon>
        <taxon>Melastoma</taxon>
    </lineage>
</organism>
<name>A0ACB9RB70_9MYRT</name>
<evidence type="ECO:0000313" key="2">
    <source>
        <dbReference type="Proteomes" id="UP001057402"/>
    </source>
</evidence>
<proteinExistence type="predicted"/>
<dbReference type="EMBL" id="CM042883">
    <property type="protein sequence ID" value="KAI4376134.1"/>
    <property type="molecule type" value="Genomic_DNA"/>
</dbReference>
<gene>
    <name evidence="1" type="ORF">MLD38_013925</name>
</gene>
<comment type="caution">
    <text evidence="1">The sequence shown here is derived from an EMBL/GenBank/DDBJ whole genome shotgun (WGS) entry which is preliminary data.</text>
</comment>
<dbReference type="Proteomes" id="UP001057402">
    <property type="component" value="Chromosome 4"/>
</dbReference>